<name>A0A2N7UFD9_9GAMM</name>
<keyword evidence="4" id="KW-1185">Reference proteome</keyword>
<reference evidence="3 4" key="1">
    <citation type="submission" date="2018-01" db="EMBL/GenBank/DDBJ databases">
        <title>Halomonas endophytica sp. nov., isolated from storage liquid in the stems of Populus euphratica.</title>
        <authorList>
            <person name="Chen C."/>
        </authorList>
    </citation>
    <scope>NUCLEOTIDE SEQUENCE [LARGE SCALE GENOMIC DNA]</scope>
    <source>
        <strain evidence="3 4">BZ-SZ-XJ27</strain>
    </source>
</reference>
<dbReference type="CDD" id="cd00198">
    <property type="entry name" value="vWFA"/>
    <property type="match status" value="1"/>
</dbReference>
<dbReference type="InterPro" id="IPR002035">
    <property type="entry name" value="VWF_A"/>
</dbReference>
<sequence>MTWWQRFTQAGHAALSRLSLSQGMVALVVLLVVTPVLAQRVQENPDVRVIIDISGSMRVNDPNQFSASALELLVSLLPDDTSAGVWTFGERVDNPLPLDRVDEAWRERATALRPALVEYQPYTDIEAAVREAASPEANGWRHIILLTDGVIDLSPSRGAKPAVDVASRRELLEVLGPRLADRGIVVHAIAFSDDADLALVEQLAQATGGLPALVETPESLLGAFLDIVERIFPADQVPIEAEGDVGRFAIEPGVDAFSALLFHSPEADPLVLVGPDGTVYRSDDLPDGISWQVEPLFDLIRVEEPLAGEWRLQGELGEGSRISVVSKLNLVTSPLPATLYLGVPVPVDAWLEREGEPFGDDLEGLEMRVELRDQHDDVQSALRLERQGQRFFGELPAPALTGGARLLIRAEAEGFTRQRVQAVNVLPVISATHQPAAERVRLTAEHPELDHDNTELVGELAGETLTAEPSENGEWLMALPPLDDSVSQPLMLTATVTLDGETREIRLPRLVLNPEAETGLGVAGSRSGGPQSERFHEDLATGYQGPGANIADRFVSSINAMGRHAVEAWEAGAPGVLRAARTIGSEPRYWAAAALVCGILLLLVITERIRRSRRRVVHREEPHV</sequence>
<feature type="domain" description="VWFA" evidence="2">
    <location>
        <begin position="46"/>
        <end position="231"/>
    </location>
</feature>
<feature type="transmembrane region" description="Helical" evidence="1">
    <location>
        <begin position="589"/>
        <end position="606"/>
    </location>
</feature>
<accession>A0A2N7UFD9</accession>
<dbReference type="RefSeq" id="WP_102588709.1">
    <property type="nucleotide sequence ID" value="NZ_BNAE01000001.1"/>
</dbReference>
<dbReference type="PROSITE" id="PS50234">
    <property type="entry name" value="VWFA"/>
    <property type="match status" value="1"/>
</dbReference>
<keyword evidence="1" id="KW-0472">Membrane</keyword>
<proteinExistence type="predicted"/>
<dbReference type="Pfam" id="PF00092">
    <property type="entry name" value="VWA"/>
    <property type="match status" value="1"/>
</dbReference>
<dbReference type="SUPFAM" id="SSF53300">
    <property type="entry name" value="vWA-like"/>
    <property type="match status" value="1"/>
</dbReference>
<dbReference type="SMART" id="SM00327">
    <property type="entry name" value="VWA"/>
    <property type="match status" value="1"/>
</dbReference>
<evidence type="ECO:0000313" key="3">
    <source>
        <dbReference type="EMBL" id="PMR79156.1"/>
    </source>
</evidence>
<dbReference type="Proteomes" id="UP000235547">
    <property type="component" value="Unassembled WGS sequence"/>
</dbReference>
<protein>
    <recommendedName>
        <fullName evidence="2">VWFA domain-containing protein</fullName>
    </recommendedName>
</protein>
<gene>
    <name evidence="3" type="ORF">C1H70_12700</name>
</gene>
<dbReference type="EMBL" id="PNRG01000029">
    <property type="protein sequence ID" value="PMR79156.1"/>
    <property type="molecule type" value="Genomic_DNA"/>
</dbReference>
<dbReference type="OrthoDB" id="798937at2"/>
<keyword evidence="1" id="KW-0812">Transmembrane</keyword>
<keyword evidence="1" id="KW-1133">Transmembrane helix</keyword>
<dbReference type="InterPro" id="IPR036465">
    <property type="entry name" value="vWFA_dom_sf"/>
</dbReference>
<evidence type="ECO:0000313" key="4">
    <source>
        <dbReference type="Proteomes" id="UP000235547"/>
    </source>
</evidence>
<comment type="caution">
    <text evidence="3">The sequence shown here is derived from an EMBL/GenBank/DDBJ whole genome shotgun (WGS) entry which is preliminary data.</text>
</comment>
<evidence type="ECO:0000259" key="2">
    <source>
        <dbReference type="PROSITE" id="PS50234"/>
    </source>
</evidence>
<dbReference type="Gene3D" id="3.40.50.410">
    <property type="entry name" value="von Willebrand factor, type A domain"/>
    <property type="match status" value="1"/>
</dbReference>
<evidence type="ECO:0000256" key="1">
    <source>
        <dbReference type="SAM" id="Phobius"/>
    </source>
</evidence>
<dbReference type="AlphaFoldDB" id="A0A2N7UFD9"/>
<organism evidence="3 4">
    <name type="scientific">Halomonas urumqiensis</name>
    <dbReference type="NCBI Taxonomy" id="1684789"/>
    <lineage>
        <taxon>Bacteria</taxon>
        <taxon>Pseudomonadati</taxon>
        <taxon>Pseudomonadota</taxon>
        <taxon>Gammaproteobacteria</taxon>
        <taxon>Oceanospirillales</taxon>
        <taxon>Halomonadaceae</taxon>
        <taxon>Halomonas</taxon>
    </lineage>
</organism>